<accession>A0AAD2DYS6</accession>
<evidence type="ECO:0000313" key="1">
    <source>
        <dbReference type="EMBL" id="CAI9768791.1"/>
    </source>
</evidence>
<evidence type="ECO:0000313" key="2">
    <source>
        <dbReference type="Proteomes" id="UP000834106"/>
    </source>
</evidence>
<protein>
    <submittedName>
        <fullName evidence="1">Uncharacterized protein</fullName>
    </submittedName>
</protein>
<proteinExistence type="predicted"/>
<dbReference type="InterPro" id="IPR046341">
    <property type="entry name" value="SET_dom_sf"/>
</dbReference>
<sequence>MSHVSTLPPVNMAEIEGRGRALVSSQPLRAGQIVFRDSPILLYSAAPLLNHPTMPIHSSHSHIQWVFQAFSHLREVNSPLLHQPQDCQVHARFPVSYDLAVVSTSNLQTLLSLQGDSITSLDDTTLFLHSIIYSLCTFPNHSQFGFSVELSAALLAKDKLNAFGLMEPFAQHIERSVRIFSITIASLMLAGSTMSTVADHGNTDLIVRVIHDLPDGRWICLNYFPVNLKCTERQHRLKDDYGFTFDLTVARSKPIGMMRKRERRRRRRLPWMRMLTRIGHKRTVVAPMLISSFSTRVTETIAGVHWLPCLQWMPFHLLSWSAMFVATRVTLNN</sequence>
<name>A0AAD2DYS6_9LAMI</name>
<reference evidence="1" key="1">
    <citation type="submission" date="2023-05" db="EMBL/GenBank/DDBJ databases">
        <authorList>
            <person name="Huff M."/>
        </authorList>
    </citation>
    <scope>NUCLEOTIDE SEQUENCE</scope>
</reference>
<dbReference type="PANTHER" id="PTHR47420:SF3">
    <property type="entry name" value="HISTONE-LYSINE N-METHYLTRANSFERASE ASHR2"/>
    <property type="match status" value="1"/>
</dbReference>
<organism evidence="1 2">
    <name type="scientific">Fraxinus pennsylvanica</name>
    <dbReference type="NCBI Taxonomy" id="56036"/>
    <lineage>
        <taxon>Eukaryota</taxon>
        <taxon>Viridiplantae</taxon>
        <taxon>Streptophyta</taxon>
        <taxon>Embryophyta</taxon>
        <taxon>Tracheophyta</taxon>
        <taxon>Spermatophyta</taxon>
        <taxon>Magnoliopsida</taxon>
        <taxon>eudicotyledons</taxon>
        <taxon>Gunneridae</taxon>
        <taxon>Pentapetalae</taxon>
        <taxon>asterids</taxon>
        <taxon>lamiids</taxon>
        <taxon>Lamiales</taxon>
        <taxon>Oleaceae</taxon>
        <taxon>Oleeae</taxon>
        <taxon>Fraxinus</taxon>
    </lineage>
</organism>
<dbReference type="Proteomes" id="UP000834106">
    <property type="component" value="Chromosome 9"/>
</dbReference>
<dbReference type="SUPFAM" id="SSF82199">
    <property type="entry name" value="SET domain"/>
    <property type="match status" value="1"/>
</dbReference>
<dbReference type="InterPro" id="IPR044238">
    <property type="entry name" value="ASHR2-like"/>
</dbReference>
<gene>
    <name evidence="1" type="ORF">FPE_LOCUS16221</name>
</gene>
<dbReference type="PANTHER" id="PTHR47420">
    <property type="entry name" value="HISTONE-LYSINE N-METHYLTRANSFERASE ASHR2"/>
    <property type="match status" value="1"/>
</dbReference>
<dbReference type="EMBL" id="OU503044">
    <property type="protein sequence ID" value="CAI9768791.1"/>
    <property type="molecule type" value="Genomic_DNA"/>
</dbReference>
<keyword evidence="2" id="KW-1185">Reference proteome</keyword>
<dbReference type="AlphaFoldDB" id="A0AAD2DYS6"/>